<accession>A0A316UW78</accession>
<evidence type="ECO:0000259" key="1">
    <source>
        <dbReference type="PROSITE" id="PS51471"/>
    </source>
</evidence>
<gene>
    <name evidence="2" type="ORF">BDZ90DRAFT_207571</name>
</gene>
<dbReference type="PANTHER" id="PTHR31212:SF4">
    <property type="entry name" value="ALPHA-KETOGLUTARATE-DEPENDENT DIOXYGENASE ALKB HOMOLOG 3"/>
    <property type="match status" value="1"/>
</dbReference>
<dbReference type="OrthoDB" id="545910at2759"/>
<keyword evidence="3" id="KW-1185">Reference proteome</keyword>
<reference evidence="2 3" key="1">
    <citation type="journal article" date="2018" name="Mol. Biol. Evol.">
        <title>Broad Genomic Sampling Reveals a Smut Pathogenic Ancestry of the Fungal Clade Ustilaginomycotina.</title>
        <authorList>
            <person name="Kijpornyongpan T."/>
            <person name="Mondo S.J."/>
            <person name="Barry K."/>
            <person name="Sandor L."/>
            <person name="Lee J."/>
            <person name="Lipzen A."/>
            <person name="Pangilinan J."/>
            <person name="LaButti K."/>
            <person name="Hainaut M."/>
            <person name="Henrissat B."/>
            <person name="Grigoriev I.V."/>
            <person name="Spatafora J.W."/>
            <person name="Aime M.C."/>
        </authorList>
    </citation>
    <scope>NUCLEOTIDE SEQUENCE [LARGE SCALE GENOMIC DNA]</scope>
    <source>
        <strain evidence="2 3">MCA 5214</strain>
    </source>
</reference>
<dbReference type="SUPFAM" id="SSF51197">
    <property type="entry name" value="Clavaminate synthase-like"/>
    <property type="match status" value="1"/>
</dbReference>
<dbReference type="InterPro" id="IPR037151">
    <property type="entry name" value="AlkB-like_sf"/>
</dbReference>
<dbReference type="AlphaFoldDB" id="A0A316UW78"/>
<feature type="non-terminal residue" evidence="2">
    <location>
        <position position="187"/>
    </location>
</feature>
<name>A0A316UW78_9BASI</name>
<dbReference type="STRING" id="1569628.A0A316UW78"/>
<protein>
    <recommendedName>
        <fullName evidence="1">Fe2OG dioxygenase domain-containing protein</fullName>
    </recommendedName>
</protein>
<sequence length="187" mass="21545">STLSRWYDSLATLPNWHQPTLKLYGRSIVQQRPIAAFSKVPDLKLRYSGQEARMDPWPPVLEEMEDLVRDKVGREVRFNHAFLNLYEDGKVNIGKHSDNLENRVIVTLSLGAPRKWIMTRRHPPGAMAAAKRSGTKLPAPEVRSWTLENGSLLVMQGDVQKEWYHEVPKEGRIKEGRISVTFRQLVY</sequence>
<dbReference type="GO" id="GO:0051213">
    <property type="term" value="F:dioxygenase activity"/>
    <property type="evidence" value="ECO:0007669"/>
    <property type="project" value="InterPro"/>
</dbReference>
<dbReference type="Proteomes" id="UP000245884">
    <property type="component" value="Unassembled WGS sequence"/>
</dbReference>
<dbReference type="PROSITE" id="PS51471">
    <property type="entry name" value="FE2OG_OXY"/>
    <property type="match status" value="1"/>
</dbReference>
<dbReference type="RefSeq" id="XP_025361987.1">
    <property type="nucleotide sequence ID" value="XM_025503983.1"/>
</dbReference>
<dbReference type="InterPro" id="IPR005123">
    <property type="entry name" value="Oxoglu/Fe-dep_dioxygenase_dom"/>
</dbReference>
<dbReference type="InterPro" id="IPR027450">
    <property type="entry name" value="AlkB-like"/>
</dbReference>
<dbReference type="Pfam" id="PF13532">
    <property type="entry name" value="2OG-FeII_Oxy_2"/>
    <property type="match status" value="1"/>
</dbReference>
<dbReference type="InterPro" id="IPR032854">
    <property type="entry name" value="ALKBH3"/>
</dbReference>
<dbReference type="GO" id="GO:0006307">
    <property type="term" value="P:DNA alkylation repair"/>
    <property type="evidence" value="ECO:0007669"/>
    <property type="project" value="InterPro"/>
</dbReference>
<dbReference type="GeneID" id="37025806"/>
<evidence type="ECO:0000313" key="3">
    <source>
        <dbReference type="Proteomes" id="UP000245884"/>
    </source>
</evidence>
<feature type="non-terminal residue" evidence="2">
    <location>
        <position position="1"/>
    </location>
</feature>
<dbReference type="EMBL" id="KZ819668">
    <property type="protein sequence ID" value="PWN27375.1"/>
    <property type="molecule type" value="Genomic_DNA"/>
</dbReference>
<dbReference type="Gene3D" id="2.60.120.590">
    <property type="entry name" value="Alpha-ketoglutarate-dependent dioxygenase AlkB-like"/>
    <property type="match status" value="1"/>
</dbReference>
<feature type="domain" description="Fe2OG dioxygenase" evidence="1">
    <location>
        <begin position="77"/>
        <end position="186"/>
    </location>
</feature>
<dbReference type="PANTHER" id="PTHR31212">
    <property type="entry name" value="ALPHA-KETOGLUTARATE-DEPENDENT DIOXYGENASE ALKB HOMOLOG 3"/>
    <property type="match status" value="1"/>
</dbReference>
<organism evidence="2 3">
    <name type="scientific">Jaminaea rosea</name>
    <dbReference type="NCBI Taxonomy" id="1569628"/>
    <lineage>
        <taxon>Eukaryota</taxon>
        <taxon>Fungi</taxon>
        <taxon>Dikarya</taxon>
        <taxon>Basidiomycota</taxon>
        <taxon>Ustilaginomycotina</taxon>
        <taxon>Exobasidiomycetes</taxon>
        <taxon>Microstromatales</taxon>
        <taxon>Microstromatales incertae sedis</taxon>
        <taxon>Jaminaea</taxon>
    </lineage>
</organism>
<evidence type="ECO:0000313" key="2">
    <source>
        <dbReference type="EMBL" id="PWN27375.1"/>
    </source>
</evidence>
<proteinExistence type="predicted"/>